<feature type="repeat" description="TPR" evidence="1">
    <location>
        <begin position="100"/>
        <end position="133"/>
    </location>
</feature>
<dbReference type="RefSeq" id="WP_231963074.1">
    <property type="nucleotide sequence ID" value="NZ_SJPP01000001.1"/>
</dbReference>
<dbReference type="SUPFAM" id="SSF48452">
    <property type="entry name" value="TPR-like"/>
    <property type="match status" value="1"/>
</dbReference>
<accession>A0A5C6BUF9</accession>
<comment type="caution">
    <text evidence="3">The sequence shown here is derived from an EMBL/GenBank/DDBJ whole genome shotgun (WGS) entry which is preliminary data.</text>
</comment>
<dbReference type="Proteomes" id="UP000320735">
    <property type="component" value="Unassembled WGS sequence"/>
</dbReference>
<reference evidence="3 4" key="1">
    <citation type="submission" date="2019-02" db="EMBL/GenBank/DDBJ databases">
        <title>Deep-cultivation of Planctomycetes and their phenomic and genomic characterization uncovers novel biology.</title>
        <authorList>
            <person name="Wiegand S."/>
            <person name="Jogler M."/>
            <person name="Boedeker C."/>
            <person name="Pinto D."/>
            <person name="Vollmers J."/>
            <person name="Rivas-Marin E."/>
            <person name="Kohn T."/>
            <person name="Peeters S.H."/>
            <person name="Heuer A."/>
            <person name="Rast P."/>
            <person name="Oberbeckmann S."/>
            <person name="Bunk B."/>
            <person name="Jeske O."/>
            <person name="Meyerdierks A."/>
            <person name="Storesund J.E."/>
            <person name="Kallscheuer N."/>
            <person name="Luecker S."/>
            <person name="Lage O.M."/>
            <person name="Pohl T."/>
            <person name="Merkel B.J."/>
            <person name="Hornburger P."/>
            <person name="Mueller R.-W."/>
            <person name="Bruemmer F."/>
            <person name="Labrenz M."/>
            <person name="Spormann A.M."/>
            <person name="Op Den Camp H."/>
            <person name="Overmann J."/>
            <person name="Amann R."/>
            <person name="Jetten M.S.M."/>
            <person name="Mascher T."/>
            <person name="Medema M.H."/>
            <person name="Devos D.P."/>
            <person name="Kaster A.-K."/>
            <person name="Ovreas L."/>
            <person name="Rohde M."/>
            <person name="Galperin M.Y."/>
            <person name="Jogler C."/>
        </authorList>
    </citation>
    <scope>NUCLEOTIDE SEQUENCE [LARGE SCALE GENOMIC DNA]</scope>
    <source>
        <strain evidence="3 4">CA54</strain>
    </source>
</reference>
<keyword evidence="4" id="KW-1185">Reference proteome</keyword>
<feature type="region of interest" description="Disordered" evidence="2">
    <location>
        <begin position="143"/>
        <end position="172"/>
    </location>
</feature>
<keyword evidence="1" id="KW-0802">TPR repeat</keyword>
<dbReference type="InterPro" id="IPR019734">
    <property type="entry name" value="TPR_rpt"/>
</dbReference>
<sequence>MDEFDQAREAFKQMDYERALQLVNSSLKEMPNDAVLHEFRGLILFAMGDYDQAAGVIYAVLSAGPGWDWTTLSGLYADPATYTAQLRKLEEYRNSHPDSANVRFLLAYEYITCGHNEAAVKELKKVVELNPDDQLSAQLLAGMTEGSDGEDPPAEVEPPPSKPQPEGATVDGKWQAARGDDRFDLDLAKDGKFTWVYTSQGKTDKFSGTYTAGNGILTLVPSDGGGAMVGDMSWDGPEGFNFRMTGGAPNDPGLNFKK</sequence>
<evidence type="ECO:0000256" key="1">
    <source>
        <dbReference type="PROSITE-ProRule" id="PRU00339"/>
    </source>
</evidence>
<proteinExistence type="predicted"/>
<evidence type="ECO:0000313" key="4">
    <source>
        <dbReference type="Proteomes" id="UP000320735"/>
    </source>
</evidence>
<evidence type="ECO:0000313" key="3">
    <source>
        <dbReference type="EMBL" id="TWU14379.1"/>
    </source>
</evidence>
<dbReference type="Pfam" id="PF13181">
    <property type="entry name" value="TPR_8"/>
    <property type="match status" value="1"/>
</dbReference>
<dbReference type="InterPro" id="IPR011990">
    <property type="entry name" value="TPR-like_helical_dom_sf"/>
</dbReference>
<dbReference type="PROSITE" id="PS50005">
    <property type="entry name" value="TPR"/>
    <property type="match status" value="1"/>
</dbReference>
<dbReference type="AlphaFoldDB" id="A0A5C6BUF9"/>
<dbReference type="Gene3D" id="1.25.40.10">
    <property type="entry name" value="Tetratricopeptide repeat domain"/>
    <property type="match status" value="1"/>
</dbReference>
<evidence type="ECO:0000256" key="2">
    <source>
        <dbReference type="SAM" id="MobiDB-lite"/>
    </source>
</evidence>
<dbReference type="EMBL" id="SJPP01000001">
    <property type="protein sequence ID" value="TWU14379.1"/>
    <property type="molecule type" value="Genomic_DNA"/>
</dbReference>
<name>A0A5C6BUF9_9PLAN</name>
<dbReference type="SMART" id="SM00028">
    <property type="entry name" value="TPR"/>
    <property type="match status" value="2"/>
</dbReference>
<organism evidence="3 4">
    <name type="scientific">Symmachiella macrocystis</name>
    <dbReference type="NCBI Taxonomy" id="2527985"/>
    <lineage>
        <taxon>Bacteria</taxon>
        <taxon>Pseudomonadati</taxon>
        <taxon>Planctomycetota</taxon>
        <taxon>Planctomycetia</taxon>
        <taxon>Planctomycetales</taxon>
        <taxon>Planctomycetaceae</taxon>
        <taxon>Symmachiella</taxon>
    </lineage>
</organism>
<gene>
    <name evidence="3" type="ORF">CA54_32240</name>
</gene>
<protein>
    <submittedName>
        <fullName evidence="3">Tetratricopeptide repeat protein</fullName>
    </submittedName>
</protein>